<evidence type="ECO:0000256" key="5">
    <source>
        <dbReference type="ARBA" id="ARBA00022723"/>
    </source>
</evidence>
<feature type="transmembrane region" description="Helical" evidence="14">
    <location>
        <begin position="35"/>
        <end position="55"/>
    </location>
</feature>
<dbReference type="STRING" id="1464122.SAMN05421737_104254"/>
<dbReference type="AlphaFoldDB" id="A0A1G6I031"/>
<dbReference type="Pfam" id="PF04116">
    <property type="entry name" value="FA_hydroxylase"/>
    <property type="match status" value="1"/>
</dbReference>
<comment type="subcellular location">
    <subcellularLocation>
        <location evidence="2">Endoplasmic reticulum membrane</location>
        <topology evidence="2">Multi-pass membrane protein</topology>
    </subcellularLocation>
</comment>
<accession>A0A1G6I031</accession>
<organism evidence="16 17">
    <name type="scientific">Shouchella lonarensis</name>
    <dbReference type="NCBI Taxonomy" id="1464122"/>
    <lineage>
        <taxon>Bacteria</taxon>
        <taxon>Bacillati</taxon>
        <taxon>Bacillota</taxon>
        <taxon>Bacilli</taxon>
        <taxon>Bacillales</taxon>
        <taxon>Bacillaceae</taxon>
        <taxon>Shouchella</taxon>
    </lineage>
</organism>
<feature type="transmembrane region" description="Helical" evidence="14">
    <location>
        <begin position="116"/>
        <end position="133"/>
    </location>
</feature>
<dbReference type="GO" id="GO:0006633">
    <property type="term" value="P:fatty acid biosynthetic process"/>
    <property type="evidence" value="ECO:0007669"/>
    <property type="project" value="UniProtKB-KW"/>
</dbReference>
<keyword evidence="13" id="KW-0275">Fatty acid biosynthesis</keyword>
<keyword evidence="5" id="KW-0479">Metal-binding</keyword>
<keyword evidence="9 14" id="KW-1133">Transmembrane helix</keyword>
<keyword evidence="7" id="KW-0276">Fatty acid metabolism</keyword>
<evidence type="ECO:0000256" key="14">
    <source>
        <dbReference type="SAM" id="Phobius"/>
    </source>
</evidence>
<evidence type="ECO:0000256" key="3">
    <source>
        <dbReference type="ARBA" id="ARBA00022516"/>
    </source>
</evidence>
<feature type="domain" description="Fatty acid hydroxylase" evidence="15">
    <location>
        <begin position="42"/>
        <end position="183"/>
    </location>
</feature>
<dbReference type="InterPro" id="IPR006694">
    <property type="entry name" value="Fatty_acid_hydroxylase"/>
</dbReference>
<dbReference type="GO" id="GO:0005506">
    <property type="term" value="F:iron ion binding"/>
    <property type="evidence" value="ECO:0007669"/>
    <property type="project" value="InterPro"/>
</dbReference>
<evidence type="ECO:0000256" key="9">
    <source>
        <dbReference type="ARBA" id="ARBA00022989"/>
    </source>
</evidence>
<comment type="cofactor">
    <cofactor evidence="1">
        <name>Zn(2+)</name>
        <dbReference type="ChEBI" id="CHEBI:29105"/>
    </cofactor>
</comment>
<keyword evidence="3" id="KW-0444">Lipid biosynthesis</keyword>
<name>A0A1G6I031_9BACI</name>
<dbReference type="Proteomes" id="UP000242662">
    <property type="component" value="Unassembled WGS sequence"/>
</dbReference>
<evidence type="ECO:0000256" key="2">
    <source>
        <dbReference type="ARBA" id="ARBA00004477"/>
    </source>
</evidence>
<keyword evidence="17" id="KW-1185">Reference proteome</keyword>
<sequence>MKKYLLEYFGHKDVLIMNLLFVIGLIWTLTSFSQWTTWLAVVAGMAAYALSEYSIHRFLFHMKPPKNLTLLKLIKRLHYDHHVTPNDLKLLFLPVWYSLPLISIAFGLVWLVTGQWHLAIAFTTGLLGYLLFYEWTHYVAHRPIVPKTAWGRWMKKLHLLHHFKNENYWYGVTNPSLDLLMGTFEDEKNVDKSKTAKNLEQREREPS</sequence>
<evidence type="ECO:0000256" key="7">
    <source>
        <dbReference type="ARBA" id="ARBA00022832"/>
    </source>
</evidence>
<evidence type="ECO:0000256" key="10">
    <source>
        <dbReference type="ARBA" id="ARBA00023002"/>
    </source>
</evidence>
<evidence type="ECO:0000313" key="17">
    <source>
        <dbReference type="Proteomes" id="UP000242662"/>
    </source>
</evidence>
<evidence type="ECO:0000256" key="4">
    <source>
        <dbReference type="ARBA" id="ARBA00022692"/>
    </source>
</evidence>
<feature type="transmembrane region" description="Helical" evidence="14">
    <location>
        <begin position="90"/>
        <end position="110"/>
    </location>
</feature>
<keyword evidence="4 14" id="KW-0812">Transmembrane</keyword>
<protein>
    <submittedName>
        <fullName evidence="16">Fatty acid hydroxylase superfamily protein</fullName>
    </submittedName>
</protein>
<keyword evidence="10" id="KW-0560">Oxidoreductase</keyword>
<feature type="transmembrane region" description="Helical" evidence="14">
    <location>
        <begin position="12"/>
        <end position="29"/>
    </location>
</feature>
<keyword evidence="8" id="KW-0862">Zinc</keyword>
<keyword evidence="11" id="KW-0443">Lipid metabolism</keyword>
<evidence type="ECO:0000259" key="15">
    <source>
        <dbReference type="Pfam" id="PF04116"/>
    </source>
</evidence>
<keyword evidence="6" id="KW-0256">Endoplasmic reticulum</keyword>
<evidence type="ECO:0000256" key="6">
    <source>
        <dbReference type="ARBA" id="ARBA00022824"/>
    </source>
</evidence>
<gene>
    <name evidence="16" type="ORF">SAMN05421737_104254</name>
</gene>
<evidence type="ECO:0000256" key="12">
    <source>
        <dbReference type="ARBA" id="ARBA00023136"/>
    </source>
</evidence>
<keyword evidence="12 14" id="KW-0472">Membrane</keyword>
<proteinExistence type="predicted"/>
<dbReference type="InterPro" id="IPR014430">
    <property type="entry name" value="Scs7"/>
</dbReference>
<reference evidence="17" key="1">
    <citation type="submission" date="2016-09" db="EMBL/GenBank/DDBJ databases">
        <authorList>
            <person name="Varghese N."/>
            <person name="Submissions S."/>
        </authorList>
    </citation>
    <scope>NUCLEOTIDE SEQUENCE [LARGE SCALE GENOMIC DNA]</scope>
    <source>
        <strain evidence="17">25nlg</strain>
    </source>
</reference>
<dbReference type="GO" id="GO:0016020">
    <property type="term" value="C:membrane"/>
    <property type="evidence" value="ECO:0007669"/>
    <property type="project" value="InterPro"/>
</dbReference>
<evidence type="ECO:0000256" key="11">
    <source>
        <dbReference type="ARBA" id="ARBA00023098"/>
    </source>
</evidence>
<dbReference type="EMBL" id="FMYM01000004">
    <property type="protein sequence ID" value="SDB99821.1"/>
    <property type="molecule type" value="Genomic_DNA"/>
</dbReference>
<evidence type="ECO:0000256" key="13">
    <source>
        <dbReference type="ARBA" id="ARBA00023160"/>
    </source>
</evidence>
<dbReference type="PANTHER" id="PTHR12863:SF1">
    <property type="entry name" value="FATTY ACID 2-HYDROXYLASE"/>
    <property type="match status" value="1"/>
</dbReference>
<evidence type="ECO:0000256" key="8">
    <source>
        <dbReference type="ARBA" id="ARBA00022833"/>
    </source>
</evidence>
<dbReference type="PANTHER" id="PTHR12863">
    <property type="entry name" value="FATTY ACID HYDROXYLASE"/>
    <property type="match status" value="1"/>
</dbReference>
<evidence type="ECO:0000256" key="1">
    <source>
        <dbReference type="ARBA" id="ARBA00001947"/>
    </source>
</evidence>
<evidence type="ECO:0000313" key="16">
    <source>
        <dbReference type="EMBL" id="SDB99821.1"/>
    </source>
</evidence>
<dbReference type="GO" id="GO:0080132">
    <property type="term" value="F:fatty acid 2-hydroxylase activity"/>
    <property type="evidence" value="ECO:0007669"/>
    <property type="project" value="InterPro"/>
</dbReference>